<dbReference type="SMART" id="SM00363">
    <property type="entry name" value="S4"/>
    <property type="match status" value="1"/>
</dbReference>
<feature type="compositionally biased region" description="Low complexity" evidence="6">
    <location>
        <begin position="41"/>
        <end position="51"/>
    </location>
</feature>
<dbReference type="SUPFAM" id="SSF55174">
    <property type="entry name" value="Alpha-L RNA-binding motif"/>
    <property type="match status" value="1"/>
</dbReference>
<keyword evidence="9" id="KW-1185">Reference proteome</keyword>
<dbReference type="Gene3D" id="3.30.70.580">
    <property type="entry name" value="Pseudouridine synthase I, catalytic domain, N-terminal subdomain"/>
    <property type="match status" value="1"/>
</dbReference>
<feature type="region of interest" description="Disordered" evidence="6">
    <location>
        <begin position="1"/>
        <end position="130"/>
    </location>
</feature>
<evidence type="ECO:0000313" key="9">
    <source>
        <dbReference type="Proteomes" id="UP001433638"/>
    </source>
</evidence>
<keyword evidence="3 5" id="KW-0413">Isomerase</keyword>
<evidence type="ECO:0000259" key="7">
    <source>
        <dbReference type="SMART" id="SM00363"/>
    </source>
</evidence>
<dbReference type="EC" id="5.4.99.-" evidence="5"/>
<protein>
    <recommendedName>
        <fullName evidence="5">Pseudouridine synthase</fullName>
        <ecNumber evidence="5">5.4.99.-</ecNumber>
    </recommendedName>
</protein>
<proteinExistence type="inferred from homology"/>
<feature type="domain" description="RNA-binding S4" evidence="7">
    <location>
        <begin position="164"/>
        <end position="226"/>
    </location>
</feature>
<dbReference type="InterPro" id="IPR002942">
    <property type="entry name" value="S4_RNA-bd"/>
</dbReference>
<dbReference type="Gene3D" id="3.30.70.1560">
    <property type="entry name" value="Alpha-L RNA-binding motif"/>
    <property type="match status" value="1"/>
</dbReference>
<evidence type="ECO:0000313" key="8">
    <source>
        <dbReference type="EMBL" id="MEQ6291984.1"/>
    </source>
</evidence>
<organism evidence="8 9">
    <name type="scientific">Vogesella oryzagri</name>
    <dbReference type="NCBI Taxonomy" id="3160864"/>
    <lineage>
        <taxon>Bacteria</taxon>
        <taxon>Pseudomonadati</taxon>
        <taxon>Pseudomonadota</taxon>
        <taxon>Betaproteobacteria</taxon>
        <taxon>Neisseriales</taxon>
        <taxon>Chromobacteriaceae</taxon>
        <taxon>Vogesella</taxon>
    </lineage>
</organism>
<dbReference type="InterPro" id="IPR000748">
    <property type="entry name" value="PsdUridine_synth_RsuA/RluB/E/F"/>
</dbReference>
<reference evidence="8" key="1">
    <citation type="submission" date="2024-06" db="EMBL/GenBank/DDBJ databases">
        <title>Genome sequence of Vogesella sp. MAHUQ-64.</title>
        <authorList>
            <person name="Huq M.A."/>
        </authorList>
    </citation>
    <scope>NUCLEOTIDE SEQUENCE</scope>
    <source>
        <strain evidence="8">MAHUQ-64</strain>
    </source>
</reference>
<dbReference type="Gene3D" id="3.10.290.10">
    <property type="entry name" value="RNA-binding S4 domain"/>
    <property type="match status" value="1"/>
</dbReference>
<evidence type="ECO:0000256" key="2">
    <source>
        <dbReference type="ARBA" id="ARBA00022884"/>
    </source>
</evidence>
<dbReference type="InterPro" id="IPR006145">
    <property type="entry name" value="PsdUridine_synth_RsuA/RluA"/>
</dbReference>
<feature type="compositionally biased region" description="Polar residues" evidence="6">
    <location>
        <begin position="1"/>
        <end position="11"/>
    </location>
</feature>
<dbReference type="SUPFAM" id="SSF55120">
    <property type="entry name" value="Pseudouridine synthase"/>
    <property type="match status" value="1"/>
</dbReference>
<evidence type="ECO:0000256" key="6">
    <source>
        <dbReference type="SAM" id="MobiDB-lite"/>
    </source>
</evidence>
<dbReference type="Pfam" id="PF01479">
    <property type="entry name" value="S4"/>
    <property type="match status" value="1"/>
</dbReference>
<dbReference type="CDD" id="cd00165">
    <property type="entry name" value="S4"/>
    <property type="match status" value="1"/>
</dbReference>
<dbReference type="Pfam" id="PF00849">
    <property type="entry name" value="PseudoU_synth_2"/>
    <property type="match status" value="1"/>
</dbReference>
<dbReference type="InterPro" id="IPR020103">
    <property type="entry name" value="PsdUridine_synth_cat_dom_sf"/>
</dbReference>
<dbReference type="InterPro" id="IPR036986">
    <property type="entry name" value="S4_RNA-bd_sf"/>
</dbReference>
<dbReference type="PROSITE" id="PS01149">
    <property type="entry name" value="PSI_RSU"/>
    <property type="match status" value="1"/>
</dbReference>
<dbReference type="InterPro" id="IPR018496">
    <property type="entry name" value="PsdUridine_synth_RsuA/RluB_CS"/>
</dbReference>
<dbReference type="CDD" id="cd02556">
    <property type="entry name" value="PseudoU_synth_RluB"/>
    <property type="match status" value="1"/>
</dbReference>
<sequence>MSKGQRNNSRQPLARVRGQESGQSRKPQAPRGPRALSPLNAPAAPRAKPAANVDRTAAQGDSRRSAPPSVKRRSADGATAPAPLQHERRFGNKNAAMPAAAGEQPSREFGQARRTPGDTQANAKPRGKVPRAKKLALRAPNQQVVDRSQRLRETRVDVDDIEPVRLQKALAASGVGSRREMEEWIEAGFVTVNGKKASLGDKVGPRDRVMVKGDNIKLKWADRLPRVIMYHKQEGEIVTRDDPERRVTVFDRLPQARSSRWVAIGRLDVNTSGLLLITTSGELANRMMHPSFEFDREYSVRVLGELTREQMGEMTKGVELEDGPAVFQRVSEKGGAEDGANRWYNVVIREGRNREVRRMFEHFGLTVSRLIRVRFGNIGLPPRLKRGQYYELNESEVAAVMKWAGLSATGQEAPARGNKRAR</sequence>
<dbReference type="EMBL" id="JBEFLD010000008">
    <property type="protein sequence ID" value="MEQ6291984.1"/>
    <property type="molecule type" value="Genomic_DNA"/>
</dbReference>
<dbReference type="PANTHER" id="PTHR47683">
    <property type="entry name" value="PSEUDOURIDINE SYNTHASE FAMILY PROTEIN-RELATED"/>
    <property type="match status" value="1"/>
</dbReference>
<dbReference type="InterPro" id="IPR050343">
    <property type="entry name" value="RsuA_PseudoU_synthase"/>
</dbReference>
<dbReference type="InterPro" id="IPR042092">
    <property type="entry name" value="PsdUridine_s_RsuA/RluB/E/F_cat"/>
</dbReference>
<evidence type="ECO:0000256" key="5">
    <source>
        <dbReference type="RuleBase" id="RU003887"/>
    </source>
</evidence>
<comment type="similarity">
    <text evidence="1 5">Belongs to the pseudouridine synthase RsuA family.</text>
</comment>
<accession>A0ABV1M6Y2</accession>
<comment type="caution">
    <text evidence="8">The sequence shown here is derived from an EMBL/GenBank/DDBJ whole genome shotgun (WGS) entry which is preliminary data.</text>
</comment>
<name>A0ABV1M6Y2_9NEIS</name>
<dbReference type="RefSeq" id="WP_349589606.1">
    <property type="nucleotide sequence ID" value="NZ_JBEFLD010000008.1"/>
</dbReference>
<dbReference type="GO" id="GO:0016853">
    <property type="term" value="F:isomerase activity"/>
    <property type="evidence" value="ECO:0007669"/>
    <property type="project" value="UniProtKB-KW"/>
</dbReference>
<evidence type="ECO:0000256" key="1">
    <source>
        <dbReference type="ARBA" id="ARBA00008348"/>
    </source>
</evidence>
<gene>
    <name evidence="8" type="ORF">ABNW52_15325</name>
</gene>
<dbReference type="InterPro" id="IPR020094">
    <property type="entry name" value="TruA/RsuA/RluB/E/F_N"/>
</dbReference>
<evidence type="ECO:0000256" key="4">
    <source>
        <dbReference type="PROSITE-ProRule" id="PRU00182"/>
    </source>
</evidence>
<dbReference type="Proteomes" id="UP001433638">
    <property type="component" value="Unassembled WGS sequence"/>
</dbReference>
<dbReference type="PROSITE" id="PS50889">
    <property type="entry name" value="S4"/>
    <property type="match status" value="1"/>
</dbReference>
<evidence type="ECO:0000256" key="3">
    <source>
        <dbReference type="ARBA" id="ARBA00023235"/>
    </source>
</evidence>
<dbReference type="PANTHER" id="PTHR47683:SF3">
    <property type="entry name" value="RIBOSOMAL LARGE SUBUNIT PSEUDOURIDINE SYNTHASE B"/>
    <property type="match status" value="1"/>
</dbReference>
<dbReference type="NCBIfam" id="TIGR00093">
    <property type="entry name" value="pseudouridine synthase"/>
    <property type="match status" value="1"/>
</dbReference>
<keyword evidence="2 4" id="KW-0694">RNA-binding</keyword>